<dbReference type="Proteomes" id="UP000241954">
    <property type="component" value="Unassembled WGS sequence"/>
</dbReference>
<evidence type="ECO:0000313" key="3">
    <source>
        <dbReference type="Proteomes" id="UP000241190"/>
    </source>
</evidence>
<dbReference type="EMBL" id="PYLW01000001">
    <property type="protein sequence ID" value="PSV99731.1"/>
    <property type="molecule type" value="Genomic_DNA"/>
</dbReference>
<accession>A0A0D8P3C0</accession>
<evidence type="ECO:0008006" key="5">
    <source>
        <dbReference type="Google" id="ProtNLM"/>
    </source>
</evidence>
<gene>
    <name evidence="1" type="ORF">C9I88_00800</name>
    <name evidence="2" type="ORF">C9J52_02570</name>
</gene>
<evidence type="ECO:0000313" key="2">
    <source>
        <dbReference type="EMBL" id="PSW99262.1"/>
    </source>
</evidence>
<dbReference type="EMBL" id="PYOP01000003">
    <property type="protein sequence ID" value="PSW99262.1"/>
    <property type="molecule type" value="Genomic_DNA"/>
</dbReference>
<dbReference type="Proteomes" id="UP000241190">
    <property type="component" value="Unassembled WGS sequence"/>
</dbReference>
<comment type="caution">
    <text evidence="1">The sequence shown here is derived from an EMBL/GenBank/DDBJ whole genome shotgun (WGS) entry which is preliminary data.</text>
</comment>
<dbReference type="PROSITE" id="PS51257">
    <property type="entry name" value="PROKAR_LIPOPROTEIN"/>
    <property type="match status" value="1"/>
</dbReference>
<name>A0A0D8P3C0_9GAMM</name>
<proteinExistence type="predicted"/>
<reference evidence="1 4" key="1">
    <citation type="submission" date="2018-01" db="EMBL/GenBank/DDBJ databases">
        <title>Whole genome sequencing of Histamine producing bacteria.</title>
        <authorList>
            <person name="Butler K."/>
        </authorList>
    </citation>
    <scope>NUCLEOTIDE SEQUENCE [LARGE SCALE GENOMIC DNA]</scope>
    <source>
        <strain evidence="2 3">ATCC 51761</strain>
        <strain evidence="1 4">NCIMB 13481</strain>
    </source>
</reference>
<evidence type="ECO:0000313" key="4">
    <source>
        <dbReference type="Proteomes" id="UP000241954"/>
    </source>
</evidence>
<dbReference type="OrthoDB" id="5818753at2"/>
<dbReference type="AlphaFoldDB" id="A0A0D8P3C0"/>
<evidence type="ECO:0000313" key="1">
    <source>
        <dbReference type="EMBL" id="PSV99731.1"/>
    </source>
</evidence>
<organism evidence="1 4">
    <name type="scientific">Photobacterium iliopiscarium</name>
    <dbReference type="NCBI Taxonomy" id="56192"/>
    <lineage>
        <taxon>Bacteria</taxon>
        <taxon>Pseudomonadati</taxon>
        <taxon>Pseudomonadota</taxon>
        <taxon>Gammaproteobacteria</taxon>
        <taxon>Vibrionales</taxon>
        <taxon>Vibrionaceae</taxon>
        <taxon>Photobacterium</taxon>
    </lineage>
</organism>
<dbReference type="GeneID" id="93546867"/>
<dbReference type="RefSeq" id="WP_045036441.1">
    <property type="nucleotide sequence ID" value="NZ_JZSR01000009.1"/>
</dbReference>
<sequence>MQPKMIAICSMALLVVGCTHTNDGEMRFLPGEYISDVKYNSIYHYGYNQGCESALAKAKVAGYSYNQDITLENRSIQFTDGWQQGYSACEAGKEVMLYNLSKIQ</sequence>
<dbReference type="STRING" id="56192.UB38_09590"/>
<keyword evidence="3" id="KW-1185">Reference proteome</keyword>
<protein>
    <recommendedName>
        <fullName evidence="5">DUF2799 domain-containing protein</fullName>
    </recommendedName>
</protein>